<feature type="domain" description="VTT" evidence="3">
    <location>
        <begin position="29"/>
        <end position="155"/>
    </location>
</feature>
<dbReference type="OrthoDB" id="9782291at2"/>
<gene>
    <name evidence="4" type="ORF">AR543_14500</name>
</gene>
<proteinExistence type="inferred from homology"/>
<feature type="transmembrane region" description="Helical" evidence="2">
    <location>
        <begin position="99"/>
        <end position="115"/>
    </location>
</feature>
<protein>
    <recommendedName>
        <fullName evidence="3">VTT domain-containing protein</fullName>
    </recommendedName>
</protein>
<keyword evidence="5" id="KW-1185">Reference proteome</keyword>
<keyword evidence="2" id="KW-0812">Transmembrane</keyword>
<dbReference type="Pfam" id="PF09335">
    <property type="entry name" value="VTT_dom"/>
    <property type="match status" value="1"/>
</dbReference>
<evidence type="ECO:0000313" key="4">
    <source>
        <dbReference type="EMBL" id="ANF97092.1"/>
    </source>
</evidence>
<organism evidence="4 5">
    <name type="scientific">Paenibacillus bovis</name>
    <dbReference type="NCBI Taxonomy" id="1616788"/>
    <lineage>
        <taxon>Bacteria</taxon>
        <taxon>Bacillati</taxon>
        <taxon>Bacillota</taxon>
        <taxon>Bacilli</taxon>
        <taxon>Bacillales</taxon>
        <taxon>Paenibacillaceae</taxon>
        <taxon>Paenibacillus</taxon>
    </lineage>
</organism>
<dbReference type="RefSeq" id="WP_060535208.1">
    <property type="nucleotide sequence ID" value="NZ_CP013023.1"/>
</dbReference>
<dbReference type="InterPro" id="IPR032816">
    <property type="entry name" value="VTT_dom"/>
</dbReference>
<evidence type="ECO:0000313" key="5">
    <source>
        <dbReference type="Proteomes" id="UP000078148"/>
    </source>
</evidence>
<evidence type="ECO:0000256" key="1">
    <source>
        <dbReference type="ARBA" id="ARBA00010792"/>
    </source>
</evidence>
<dbReference type="STRING" id="1616788.AR543_14500"/>
<evidence type="ECO:0000259" key="3">
    <source>
        <dbReference type="Pfam" id="PF09335"/>
    </source>
</evidence>
<feature type="transmembrane region" description="Helical" evidence="2">
    <location>
        <begin position="47"/>
        <end position="71"/>
    </location>
</feature>
<reference evidence="4 5" key="2">
    <citation type="journal article" date="2016" name="Int. J. Syst. Evol. Microbiol.">
        <title>Paenibacillus bovis sp. nov., isolated from raw yak (Bos grunniens) milk.</title>
        <authorList>
            <person name="Gao C."/>
            <person name="Han J."/>
            <person name="Liu Z."/>
            <person name="Xu X."/>
            <person name="Hang F."/>
            <person name="Wu Z."/>
        </authorList>
    </citation>
    <scope>NUCLEOTIDE SEQUENCE [LARGE SCALE GENOMIC DNA]</scope>
    <source>
        <strain evidence="4 5">BD3526</strain>
    </source>
</reference>
<dbReference type="PANTHER" id="PTHR42709:SF9">
    <property type="entry name" value="ALKALINE PHOSPHATASE LIKE PROTEIN"/>
    <property type="match status" value="1"/>
</dbReference>
<keyword evidence="2" id="KW-1133">Transmembrane helix</keyword>
<comment type="similarity">
    <text evidence="1">Belongs to the DedA family.</text>
</comment>
<name>A0A172ZI64_9BACL</name>
<keyword evidence="2" id="KW-0472">Membrane</keyword>
<dbReference type="InterPro" id="IPR051311">
    <property type="entry name" value="DedA_domain"/>
</dbReference>
<sequence>MDLAAEYIAQYGYIAITILLALGIIGLPIPDETLMLFIGYLASTGVLNYFMCLLFSFIGSVAGMLISYTIGNKLGFRVLDKYGKWIGLNPKRFDRVQKWFVRYGLWTVLFSYFVPGVRHAAGYIAGISAMPFRKYLLICTIGAVVWTVLFISIGYVVGLKVVV</sequence>
<reference evidence="5" key="1">
    <citation type="submission" date="2015-10" db="EMBL/GenBank/DDBJ databases">
        <title>Genome of Paenibacillus bovis sp. nov.</title>
        <authorList>
            <person name="Wu Z."/>
            <person name="Gao C."/>
            <person name="Liu Z."/>
            <person name="Zheng H."/>
        </authorList>
    </citation>
    <scope>NUCLEOTIDE SEQUENCE [LARGE SCALE GENOMIC DNA]</scope>
    <source>
        <strain evidence="5">BD3526</strain>
    </source>
</reference>
<accession>A0A172ZI64</accession>
<dbReference type="KEGG" id="pbv:AR543_14500"/>
<dbReference type="Proteomes" id="UP000078148">
    <property type="component" value="Chromosome"/>
</dbReference>
<dbReference type="GO" id="GO:0005886">
    <property type="term" value="C:plasma membrane"/>
    <property type="evidence" value="ECO:0007669"/>
    <property type="project" value="TreeGrafter"/>
</dbReference>
<dbReference type="EMBL" id="CP013023">
    <property type="protein sequence ID" value="ANF97092.1"/>
    <property type="molecule type" value="Genomic_DNA"/>
</dbReference>
<dbReference type="AlphaFoldDB" id="A0A172ZI64"/>
<evidence type="ECO:0000256" key="2">
    <source>
        <dbReference type="SAM" id="Phobius"/>
    </source>
</evidence>
<dbReference type="PANTHER" id="PTHR42709">
    <property type="entry name" value="ALKALINE PHOSPHATASE LIKE PROTEIN"/>
    <property type="match status" value="1"/>
</dbReference>
<feature type="transmembrane region" description="Helical" evidence="2">
    <location>
        <begin position="135"/>
        <end position="157"/>
    </location>
</feature>
<feature type="transmembrane region" description="Helical" evidence="2">
    <location>
        <begin position="7"/>
        <end position="27"/>
    </location>
</feature>